<feature type="transmembrane region" description="Helical" evidence="1">
    <location>
        <begin position="103"/>
        <end position="122"/>
    </location>
</feature>
<dbReference type="PANTHER" id="PTHR14969">
    <property type="entry name" value="SPHINGOSINE-1-PHOSPHATE PHOSPHOHYDROLASE"/>
    <property type="match status" value="1"/>
</dbReference>
<keyword evidence="1" id="KW-0472">Membrane</keyword>
<keyword evidence="1" id="KW-1133">Transmembrane helix</keyword>
<feature type="transmembrane region" description="Helical" evidence="1">
    <location>
        <begin position="21"/>
        <end position="41"/>
    </location>
</feature>
<dbReference type="EMBL" id="QFFZ01000009">
    <property type="protein sequence ID" value="TEB12021.1"/>
    <property type="molecule type" value="Genomic_DNA"/>
</dbReference>
<feature type="transmembrane region" description="Helical" evidence="1">
    <location>
        <begin position="177"/>
        <end position="197"/>
    </location>
</feature>
<evidence type="ECO:0000256" key="1">
    <source>
        <dbReference type="SAM" id="Phobius"/>
    </source>
</evidence>
<feature type="transmembrane region" description="Helical" evidence="1">
    <location>
        <begin position="203"/>
        <end position="224"/>
    </location>
</feature>
<organism evidence="3 4">
    <name type="scientific">Pelotomaculum propionicicum</name>
    <dbReference type="NCBI Taxonomy" id="258475"/>
    <lineage>
        <taxon>Bacteria</taxon>
        <taxon>Bacillati</taxon>
        <taxon>Bacillota</taxon>
        <taxon>Clostridia</taxon>
        <taxon>Eubacteriales</taxon>
        <taxon>Desulfotomaculaceae</taxon>
        <taxon>Pelotomaculum</taxon>
    </lineage>
</organism>
<dbReference type="Pfam" id="PF01569">
    <property type="entry name" value="PAP2"/>
    <property type="match status" value="1"/>
</dbReference>
<dbReference type="AlphaFoldDB" id="A0A4Y7RT22"/>
<dbReference type="PANTHER" id="PTHR14969:SF13">
    <property type="entry name" value="AT30094P"/>
    <property type="match status" value="1"/>
</dbReference>
<gene>
    <name evidence="3" type="ORF">Pmgp_01177</name>
</gene>
<protein>
    <recommendedName>
        <fullName evidence="2">Phosphatidic acid phosphatase type 2/haloperoxidase domain-containing protein</fullName>
    </recommendedName>
</protein>
<dbReference type="InterPro" id="IPR000326">
    <property type="entry name" value="PAP2/HPO"/>
</dbReference>
<evidence type="ECO:0000313" key="4">
    <source>
        <dbReference type="Proteomes" id="UP000297597"/>
    </source>
</evidence>
<name>A0A4Y7RT22_9FIRM</name>
<keyword evidence="4" id="KW-1185">Reference proteome</keyword>
<feature type="transmembrane region" description="Helical" evidence="1">
    <location>
        <begin position="142"/>
        <end position="165"/>
    </location>
</feature>
<dbReference type="SUPFAM" id="SSF48317">
    <property type="entry name" value="Acid phosphatase/Vanadium-dependent haloperoxidase"/>
    <property type="match status" value="1"/>
</dbReference>
<dbReference type="RefSeq" id="WP_134213056.1">
    <property type="nucleotide sequence ID" value="NZ_QFFZ01000009.1"/>
</dbReference>
<comment type="caution">
    <text evidence="3">The sequence shown here is derived from an EMBL/GenBank/DDBJ whole genome shotgun (WGS) entry which is preliminary data.</text>
</comment>
<feature type="transmembrane region" description="Helical" evidence="1">
    <location>
        <begin position="71"/>
        <end position="96"/>
    </location>
</feature>
<accession>A0A4Y7RT22</accession>
<feature type="domain" description="Phosphatidic acid phosphatase type 2/haloperoxidase" evidence="2">
    <location>
        <begin position="106"/>
        <end position="218"/>
    </location>
</feature>
<proteinExistence type="predicted"/>
<dbReference type="CDD" id="cd03392">
    <property type="entry name" value="PAP2_like_2"/>
    <property type="match status" value="1"/>
</dbReference>
<evidence type="ECO:0000313" key="3">
    <source>
        <dbReference type="EMBL" id="TEB12021.1"/>
    </source>
</evidence>
<reference evidence="3 4" key="1">
    <citation type="journal article" date="2018" name="Environ. Microbiol.">
        <title>Novel energy conservation strategies and behaviour of Pelotomaculum schinkii driving syntrophic propionate catabolism.</title>
        <authorList>
            <person name="Hidalgo-Ahumada C.A.P."/>
            <person name="Nobu M.K."/>
            <person name="Narihiro T."/>
            <person name="Tamaki H."/>
            <person name="Liu W.T."/>
            <person name="Kamagata Y."/>
            <person name="Stams A.J.M."/>
            <person name="Imachi H."/>
            <person name="Sousa D.Z."/>
        </authorList>
    </citation>
    <scope>NUCLEOTIDE SEQUENCE [LARGE SCALE GENOMIC DNA]</scope>
    <source>
        <strain evidence="3 4">MGP</strain>
    </source>
</reference>
<dbReference type="Proteomes" id="UP000297597">
    <property type="component" value="Unassembled WGS sequence"/>
</dbReference>
<dbReference type="SMART" id="SM00014">
    <property type="entry name" value="acidPPc"/>
    <property type="match status" value="1"/>
</dbReference>
<dbReference type="OrthoDB" id="9789113at2"/>
<keyword evidence="1" id="KW-0812">Transmembrane</keyword>
<evidence type="ECO:0000259" key="2">
    <source>
        <dbReference type="SMART" id="SM00014"/>
    </source>
</evidence>
<sequence>MIRLEGLKNSLHSSPLGKLGSRLTWGIAACSLLLLVFAKLVEDLLYQELGLFDMVVGDFIRSFASSGATSAAVVITQAGSASVEISLMLLVGWYLLFRLKHKWEAVVLCGSLAGGWLLNTVLKHTFHRTRPDIQHLIEVGGYSFPSGHAMISTAFYGMLGYLLWLNLRERAKPAWPVVIITPCLIFFIGGSRVYLGVHFPSDVIAGFAAGGAWLAVCIIGLETIRKNKS</sequence>
<dbReference type="InterPro" id="IPR036938">
    <property type="entry name" value="PAP2/HPO_sf"/>
</dbReference>
<dbReference type="Gene3D" id="1.20.144.10">
    <property type="entry name" value="Phosphatidic acid phosphatase type 2/haloperoxidase"/>
    <property type="match status" value="2"/>
</dbReference>